<proteinExistence type="predicted"/>
<protein>
    <submittedName>
        <fullName evidence="2">Non-specific lipid-transfer protein 1-like</fullName>
    </submittedName>
</protein>
<keyword evidence="1" id="KW-1185">Reference proteome</keyword>
<accession>A0AC58TCE9</accession>
<reference evidence="1" key="1">
    <citation type="journal article" date="2014" name="Nat. Commun.">
        <title>The tobacco genome sequence and its comparison with those of tomato and potato.</title>
        <authorList>
            <person name="Sierro N."/>
            <person name="Battey J.N."/>
            <person name="Ouadi S."/>
            <person name="Bakaher N."/>
            <person name="Bovet L."/>
            <person name="Willig A."/>
            <person name="Goepfert S."/>
            <person name="Peitsch M.C."/>
            <person name="Ivanov N.V."/>
        </authorList>
    </citation>
    <scope>NUCLEOTIDE SEQUENCE [LARGE SCALE GENOMIC DNA]</scope>
</reference>
<dbReference type="RefSeq" id="XP_075094896.1">
    <property type="nucleotide sequence ID" value="XM_075238795.1"/>
</dbReference>
<sequence length="144" mass="15145">MPSTIPVHRENQEKKTSNPRTSSFQQKANMKGIIISAIAVLAMIQFMVEPGQALTCGQVDASLAPCIPYLTQGGDPSAACCIGVTALKGMAQNTADKRAACNCVKAAANRYANLKEDAAQALPNKCGVTLDITVSKSVNCDMIN</sequence>
<evidence type="ECO:0000313" key="2">
    <source>
        <dbReference type="RefSeq" id="XP_075094896.1"/>
    </source>
</evidence>
<dbReference type="Proteomes" id="UP000790787">
    <property type="component" value="Chromosome 19"/>
</dbReference>
<name>A0AC58TCE9_TOBAC</name>
<evidence type="ECO:0000313" key="1">
    <source>
        <dbReference type="Proteomes" id="UP000790787"/>
    </source>
</evidence>
<organism evidence="1 2">
    <name type="scientific">Nicotiana tabacum</name>
    <name type="common">Common tobacco</name>
    <dbReference type="NCBI Taxonomy" id="4097"/>
    <lineage>
        <taxon>Eukaryota</taxon>
        <taxon>Viridiplantae</taxon>
        <taxon>Streptophyta</taxon>
        <taxon>Embryophyta</taxon>
        <taxon>Tracheophyta</taxon>
        <taxon>Spermatophyta</taxon>
        <taxon>Magnoliopsida</taxon>
        <taxon>eudicotyledons</taxon>
        <taxon>Gunneridae</taxon>
        <taxon>Pentapetalae</taxon>
        <taxon>asterids</taxon>
        <taxon>lamiids</taxon>
        <taxon>Solanales</taxon>
        <taxon>Solanaceae</taxon>
        <taxon>Nicotianoideae</taxon>
        <taxon>Nicotianeae</taxon>
        <taxon>Nicotiana</taxon>
    </lineage>
</organism>
<gene>
    <name evidence="2" type="primary">LOC107813535</name>
</gene>
<reference evidence="2" key="2">
    <citation type="submission" date="2025-08" db="UniProtKB">
        <authorList>
            <consortium name="RefSeq"/>
        </authorList>
    </citation>
    <scope>IDENTIFICATION</scope>
    <source>
        <tissue evidence="2">Leaf</tissue>
    </source>
</reference>